<dbReference type="InterPro" id="IPR038441">
    <property type="entry name" value="THAP_Znf_sf"/>
</dbReference>
<sequence>MPASCCAYGCKGRAAKDGLDHTVTFHHIPKDPIRQKKWVLAMRWINFKPGKFSFICSRHFEEHCFDRTGQTVRLRDYAIPSIFNFPPHLQKNDLRLWDKNFKEEENSIFMHKKKRTTRTSQAATLQNVPVNDTAVAPGATSLIQQEGKKSPKDHTYHVSEEAKDLKRRLDDLTEALVAAKKRIVLLSGKAARLSRSNAYLKNLIKDLRKEERPSNGEKII</sequence>
<dbReference type="Proteomes" id="UP000677054">
    <property type="component" value="Unassembled WGS sequence"/>
</dbReference>
<keyword evidence="1" id="KW-0479">Metal-binding</keyword>
<evidence type="ECO:0000313" key="8">
    <source>
        <dbReference type="EMBL" id="CAD7249970.1"/>
    </source>
</evidence>
<keyword evidence="3" id="KW-0862">Zinc</keyword>
<dbReference type="PANTHER" id="PTHR47696:SF2">
    <property type="entry name" value="PROVISIONAL ORTHOLOG OF THAP DOMAIN CONTAINING 1"/>
    <property type="match status" value="1"/>
</dbReference>
<dbReference type="AlphaFoldDB" id="A0A7R9FP01"/>
<evidence type="ECO:0000256" key="5">
    <source>
        <dbReference type="PROSITE-ProRule" id="PRU00309"/>
    </source>
</evidence>
<evidence type="ECO:0000313" key="9">
    <source>
        <dbReference type="Proteomes" id="UP000677054"/>
    </source>
</evidence>
<evidence type="ECO:0000256" key="3">
    <source>
        <dbReference type="ARBA" id="ARBA00022833"/>
    </source>
</evidence>
<evidence type="ECO:0000256" key="6">
    <source>
        <dbReference type="SAM" id="Coils"/>
    </source>
</evidence>
<feature type="coiled-coil region" evidence="6">
    <location>
        <begin position="162"/>
        <end position="210"/>
    </location>
</feature>
<keyword evidence="6" id="KW-0175">Coiled coil</keyword>
<evidence type="ECO:0000256" key="4">
    <source>
        <dbReference type="ARBA" id="ARBA00023125"/>
    </source>
</evidence>
<organism evidence="8">
    <name type="scientific">Darwinula stevensoni</name>
    <dbReference type="NCBI Taxonomy" id="69355"/>
    <lineage>
        <taxon>Eukaryota</taxon>
        <taxon>Metazoa</taxon>
        <taxon>Ecdysozoa</taxon>
        <taxon>Arthropoda</taxon>
        <taxon>Crustacea</taxon>
        <taxon>Oligostraca</taxon>
        <taxon>Ostracoda</taxon>
        <taxon>Podocopa</taxon>
        <taxon>Podocopida</taxon>
        <taxon>Darwinulocopina</taxon>
        <taxon>Darwinuloidea</taxon>
        <taxon>Darwinulidae</taxon>
        <taxon>Darwinula</taxon>
    </lineage>
</organism>
<dbReference type="GO" id="GO:0008270">
    <property type="term" value="F:zinc ion binding"/>
    <property type="evidence" value="ECO:0007669"/>
    <property type="project" value="UniProtKB-KW"/>
</dbReference>
<gene>
    <name evidence="8" type="ORF">DSTB1V02_LOCUS9754</name>
</gene>
<dbReference type="EMBL" id="LR902103">
    <property type="protein sequence ID" value="CAD7249970.1"/>
    <property type="molecule type" value="Genomic_DNA"/>
</dbReference>
<evidence type="ECO:0000256" key="2">
    <source>
        <dbReference type="ARBA" id="ARBA00022771"/>
    </source>
</evidence>
<dbReference type="SUPFAM" id="SSF57716">
    <property type="entry name" value="Glucocorticoid receptor-like (DNA-binding domain)"/>
    <property type="match status" value="1"/>
</dbReference>
<evidence type="ECO:0000259" key="7">
    <source>
        <dbReference type="PROSITE" id="PS50950"/>
    </source>
</evidence>
<keyword evidence="2 5" id="KW-0863">Zinc-finger</keyword>
<dbReference type="SMART" id="SM00980">
    <property type="entry name" value="THAP"/>
    <property type="match status" value="1"/>
</dbReference>
<proteinExistence type="predicted"/>
<feature type="domain" description="THAP-type" evidence="7">
    <location>
        <begin position="1"/>
        <end position="83"/>
    </location>
</feature>
<dbReference type="EMBL" id="CAJPEV010002586">
    <property type="protein sequence ID" value="CAG0897395.1"/>
    <property type="molecule type" value="Genomic_DNA"/>
</dbReference>
<dbReference type="GO" id="GO:0003677">
    <property type="term" value="F:DNA binding"/>
    <property type="evidence" value="ECO:0007669"/>
    <property type="project" value="UniProtKB-UniRule"/>
</dbReference>
<evidence type="ECO:0000256" key="1">
    <source>
        <dbReference type="ARBA" id="ARBA00022723"/>
    </source>
</evidence>
<reference evidence="8" key="1">
    <citation type="submission" date="2020-11" db="EMBL/GenBank/DDBJ databases">
        <authorList>
            <person name="Tran Van P."/>
        </authorList>
    </citation>
    <scope>NUCLEOTIDE SEQUENCE</scope>
</reference>
<name>A0A7R9FP01_9CRUS</name>
<dbReference type="PANTHER" id="PTHR47696">
    <property type="entry name" value="THAP DOMAIN-CONTAINING PROTEIN 2"/>
    <property type="match status" value="1"/>
</dbReference>
<dbReference type="InterPro" id="IPR006612">
    <property type="entry name" value="THAP_Znf"/>
</dbReference>
<dbReference type="Pfam" id="PF05485">
    <property type="entry name" value="THAP"/>
    <property type="match status" value="1"/>
</dbReference>
<dbReference type="PROSITE" id="PS50950">
    <property type="entry name" value="ZF_THAP"/>
    <property type="match status" value="1"/>
</dbReference>
<accession>A0A7R9FP01</accession>
<keyword evidence="9" id="KW-1185">Reference proteome</keyword>
<keyword evidence="4 5" id="KW-0238">DNA-binding</keyword>
<dbReference type="Gene3D" id="6.20.210.20">
    <property type="entry name" value="THAP domain"/>
    <property type="match status" value="1"/>
</dbReference>
<protein>
    <recommendedName>
        <fullName evidence="7">THAP-type domain-containing protein</fullName>
    </recommendedName>
</protein>
<dbReference type="SMART" id="SM00692">
    <property type="entry name" value="DM3"/>
    <property type="match status" value="1"/>
</dbReference>
<dbReference type="InterPro" id="IPR026521">
    <property type="entry name" value="THAP2"/>
</dbReference>
<dbReference type="OrthoDB" id="6381412at2759"/>